<feature type="transmembrane region" description="Helical" evidence="1">
    <location>
        <begin position="36"/>
        <end position="54"/>
    </location>
</feature>
<dbReference type="EMBL" id="QSAE01000072">
    <property type="protein sequence ID" value="RGW37030.1"/>
    <property type="molecule type" value="Genomic_DNA"/>
</dbReference>
<keyword evidence="1" id="KW-0812">Transmembrane</keyword>
<protein>
    <recommendedName>
        <fullName evidence="2">Transglutaminase-like domain-containing protein</fullName>
    </recommendedName>
</protein>
<name>A0A413BCK7_9FIRM</name>
<dbReference type="Pfam" id="PF04473">
    <property type="entry name" value="DUF553"/>
    <property type="match status" value="1"/>
</dbReference>
<dbReference type="Proteomes" id="UP000286581">
    <property type="component" value="Unassembled WGS sequence"/>
</dbReference>
<gene>
    <name evidence="3" type="ORF">DWV78_14415</name>
</gene>
<dbReference type="AlphaFoldDB" id="A0A413BCK7"/>
<sequence>MMLYFGRLLQLALQAAWPLELVEKIERNNTMNKKKIILLFILTLVGILCVFLNGKEEPEIGVGQNKVSFSNKTNSFYYDQLDETEKRVCNDITALVEQGNGGKIDLTAPISTYRYLRIVRTLSFDPEYQNWAISLIFPVGENNKLIDRNTINDDCNIMKLYVLVNDSKKRKELKNFKLVLNDENIITNIDELEKICKSADFSTEYYQEKSKEIDACYDEIIDACYDEIIREMPKNMNEKEAVQYFLNWIKDNMEYDYSVYESSIEPYYDKLYENEVYADVSNKGCILDKRGICGGISIILSELCNRVGITAYPVFGTIKSDGTLIPHGWVAMRVDDSTYYIDPTYVCQTGEMDNLKMKNEMERIGDRQYQLEDSFEY</sequence>
<evidence type="ECO:0000313" key="4">
    <source>
        <dbReference type="Proteomes" id="UP000286581"/>
    </source>
</evidence>
<proteinExistence type="predicted"/>
<keyword evidence="1" id="KW-0472">Membrane</keyword>
<evidence type="ECO:0000256" key="1">
    <source>
        <dbReference type="SAM" id="Phobius"/>
    </source>
</evidence>
<dbReference type="InterPro" id="IPR038765">
    <property type="entry name" value="Papain-like_cys_pep_sf"/>
</dbReference>
<dbReference type="SUPFAM" id="SSF54001">
    <property type="entry name" value="Cysteine proteinases"/>
    <property type="match status" value="1"/>
</dbReference>
<feature type="domain" description="Transglutaminase-like" evidence="2">
    <location>
        <begin position="230"/>
        <end position="342"/>
    </location>
</feature>
<organism evidence="3 4">
    <name type="scientific">Agathobacter rectalis</name>
    <dbReference type="NCBI Taxonomy" id="39491"/>
    <lineage>
        <taxon>Bacteria</taxon>
        <taxon>Bacillati</taxon>
        <taxon>Bacillota</taxon>
        <taxon>Clostridia</taxon>
        <taxon>Lachnospirales</taxon>
        <taxon>Lachnospiraceae</taxon>
        <taxon>Agathobacter</taxon>
    </lineage>
</organism>
<reference evidence="3 4" key="1">
    <citation type="submission" date="2018-08" db="EMBL/GenBank/DDBJ databases">
        <title>A genome reference for cultivated species of the human gut microbiota.</title>
        <authorList>
            <person name="Zou Y."/>
            <person name="Xue W."/>
            <person name="Luo G."/>
        </authorList>
    </citation>
    <scope>NUCLEOTIDE SEQUENCE [LARGE SCALE GENOMIC DNA]</scope>
    <source>
        <strain evidence="3 4">AF12-8</strain>
    </source>
</reference>
<accession>A0A413BCK7</accession>
<keyword evidence="1" id="KW-1133">Transmembrane helix</keyword>
<dbReference type="InterPro" id="IPR007562">
    <property type="entry name" value="Transglutaminase-like_domain"/>
</dbReference>
<comment type="caution">
    <text evidence="3">The sequence shown here is derived from an EMBL/GenBank/DDBJ whole genome shotgun (WGS) entry which is preliminary data.</text>
</comment>
<evidence type="ECO:0000313" key="3">
    <source>
        <dbReference type="EMBL" id="RGW37030.1"/>
    </source>
</evidence>
<dbReference type="Gene3D" id="3.10.620.30">
    <property type="match status" value="1"/>
</dbReference>
<evidence type="ECO:0000259" key="2">
    <source>
        <dbReference type="Pfam" id="PF04473"/>
    </source>
</evidence>